<name>A0AAE0G7H9_9CHLO</name>
<dbReference type="PANTHER" id="PTHR16231">
    <property type="entry name" value="COMM DOMAIN-CONTAINING PROTEIN 4-8 FAMILY MEMBER"/>
    <property type="match status" value="1"/>
</dbReference>
<dbReference type="Proteomes" id="UP001190700">
    <property type="component" value="Unassembled WGS sequence"/>
</dbReference>
<dbReference type="Pfam" id="PF07258">
    <property type="entry name" value="COMM_domain"/>
    <property type="match status" value="1"/>
</dbReference>
<reference evidence="2 3" key="1">
    <citation type="journal article" date="2015" name="Genome Biol. Evol.">
        <title>Comparative Genomics of a Bacterivorous Green Alga Reveals Evolutionary Causalities and Consequences of Phago-Mixotrophic Mode of Nutrition.</title>
        <authorList>
            <person name="Burns J.A."/>
            <person name="Paasch A."/>
            <person name="Narechania A."/>
            <person name="Kim E."/>
        </authorList>
    </citation>
    <scope>NUCLEOTIDE SEQUENCE [LARGE SCALE GENOMIC DNA]</scope>
    <source>
        <strain evidence="2 3">PLY_AMNH</strain>
    </source>
</reference>
<accession>A0AAE0G7H9</accession>
<dbReference type="InterPro" id="IPR017920">
    <property type="entry name" value="COMM"/>
</dbReference>
<dbReference type="PROSITE" id="PS51269">
    <property type="entry name" value="COMM"/>
    <property type="match status" value="1"/>
</dbReference>
<dbReference type="EMBL" id="LGRX02008676">
    <property type="protein sequence ID" value="KAK3273013.1"/>
    <property type="molecule type" value="Genomic_DNA"/>
</dbReference>
<evidence type="ECO:0000259" key="1">
    <source>
        <dbReference type="PROSITE" id="PS51269"/>
    </source>
</evidence>
<evidence type="ECO:0000313" key="3">
    <source>
        <dbReference type="Proteomes" id="UP001190700"/>
    </source>
</evidence>
<protein>
    <recommendedName>
        <fullName evidence="1">COMM domain-containing protein</fullName>
    </recommendedName>
</protein>
<dbReference type="GO" id="GO:0033209">
    <property type="term" value="P:tumor necrosis factor-mediated signaling pathway"/>
    <property type="evidence" value="ECO:0007669"/>
    <property type="project" value="TreeGrafter"/>
</dbReference>
<dbReference type="InterPro" id="IPR047155">
    <property type="entry name" value="COMMD4/6/7/8"/>
</dbReference>
<proteinExistence type="predicted"/>
<sequence>MPKLVDLDWKFAVTASSDELQVVGGSLLQLKMSLDTGDGKIEHVAMEMTLPQFYQFLHEMGKMKAVMDTYGS</sequence>
<comment type="caution">
    <text evidence="2">The sequence shown here is derived from an EMBL/GenBank/DDBJ whole genome shotgun (WGS) entry which is preliminary data.</text>
</comment>
<dbReference type="PANTHER" id="PTHR16231:SF2">
    <property type="entry name" value="COMM DOMAIN-CONTAINING PROTEIN 7"/>
    <property type="match status" value="1"/>
</dbReference>
<organism evidence="2 3">
    <name type="scientific">Cymbomonas tetramitiformis</name>
    <dbReference type="NCBI Taxonomy" id="36881"/>
    <lineage>
        <taxon>Eukaryota</taxon>
        <taxon>Viridiplantae</taxon>
        <taxon>Chlorophyta</taxon>
        <taxon>Pyramimonadophyceae</taxon>
        <taxon>Pyramimonadales</taxon>
        <taxon>Pyramimonadaceae</taxon>
        <taxon>Cymbomonas</taxon>
    </lineage>
</organism>
<feature type="domain" description="COMM" evidence="1">
    <location>
        <begin position="3"/>
        <end position="71"/>
    </location>
</feature>
<dbReference type="GO" id="GO:0051059">
    <property type="term" value="F:NF-kappaB binding"/>
    <property type="evidence" value="ECO:0007669"/>
    <property type="project" value="TreeGrafter"/>
</dbReference>
<keyword evidence="3" id="KW-1185">Reference proteome</keyword>
<dbReference type="AlphaFoldDB" id="A0AAE0G7H9"/>
<evidence type="ECO:0000313" key="2">
    <source>
        <dbReference type="EMBL" id="KAK3273013.1"/>
    </source>
</evidence>
<gene>
    <name evidence="2" type="ORF">CYMTET_18723</name>
</gene>
<dbReference type="GO" id="GO:0045892">
    <property type="term" value="P:negative regulation of DNA-templated transcription"/>
    <property type="evidence" value="ECO:0007669"/>
    <property type="project" value="TreeGrafter"/>
</dbReference>